<dbReference type="KEGG" id="clg:Calag_0788"/>
<dbReference type="GO" id="GO:0006520">
    <property type="term" value="P:amino acid metabolic process"/>
    <property type="evidence" value="ECO:0007669"/>
    <property type="project" value="InterPro"/>
</dbReference>
<proteinExistence type="inferred from homology"/>
<comment type="similarity">
    <text evidence="2 7">Belongs to the class-I pyridoxal-phosphate-dependent aminotransferase family.</text>
</comment>
<dbReference type="HOGENOM" id="CLU_017584_4_3_2"/>
<gene>
    <name evidence="9" type="ordered locus">Calag_0788</name>
</gene>
<dbReference type="PANTHER" id="PTHR46383:SF1">
    <property type="entry name" value="ASPARTATE AMINOTRANSFERASE"/>
    <property type="match status" value="1"/>
</dbReference>
<dbReference type="InParanoid" id="L0ABV5"/>
<dbReference type="EMBL" id="CP003378">
    <property type="protein sequence ID" value="AFZ70530.1"/>
    <property type="molecule type" value="Genomic_DNA"/>
</dbReference>
<dbReference type="FunCoup" id="L0ABV5">
    <property type="interactions" value="152"/>
</dbReference>
<evidence type="ECO:0000313" key="10">
    <source>
        <dbReference type="Proteomes" id="UP000010469"/>
    </source>
</evidence>
<accession>L0ABV5</accession>
<keyword evidence="5 7" id="KW-0808">Transferase</keyword>
<evidence type="ECO:0000256" key="2">
    <source>
        <dbReference type="ARBA" id="ARBA00007441"/>
    </source>
</evidence>
<dbReference type="Pfam" id="PF00155">
    <property type="entry name" value="Aminotran_1_2"/>
    <property type="match status" value="1"/>
</dbReference>
<dbReference type="AlphaFoldDB" id="L0ABV5"/>
<evidence type="ECO:0000256" key="7">
    <source>
        <dbReference type="RuleBase" id="RU000481"/>
    </source>
</evidence>
<keyword evidence="4 7" id="KW-0032">Aminotransferase</keyword>
<dbReference type="GO" id="GO:0030170">
    <property type="term" value="F:pyridoxal phosphate binding"/>
    <property type="evidence" value="ECO:0007669"/>
    <property type="project" value="InterPro"/>
</dbReference>
<protein>
    <recommendedName>
        <fullName evidence="7">Aminotransferase</fullName>
        <ecNumber evidence="7">2.6.1.-</ecNumber>
    </recommendedName>
</protein>
<dbReference type="InterPro" id="IPR015421">
    <property type="entry name" value="PyrdxlP-dep_Trfase_major"/>
</dbReference>
<dbReference type="Proteomes" id="UP000010469">
    <property type="component" value="Chromosome"/>
</dbReference>
<dbReference type="STRING" id="1056495.Calag_0788"/>
<dbReference type="InterPro" id="IPR050596">
    <property type="entry name" value="AspAT/PAT-like"/>
</dbReference>
<dbReference type="PANTHER" id="PTHR46383">
    <property type="entry name" value="ASPARTATE AMINOTRANSFERASE"/>
    <property type="match status" value="1"/>
</dbReference>
<dbReference type="Gene3D" id="3.40.640.10">
    <property type="entry name" value="Type I PLP-dependent aspartate aminotransferase-like (Major domain)"/>
    <property type="match status" value="1"/>
</dbReference>
<sequence>MTRMSINPPVMDMQPNVYLIEGESAFSYLPIIRKLQNQGKKVISFGIGQPDFPTPDHIKNAAKAALDDNFTGYTETQGIPELREAVANYLNSRYGSDVKSEEVIVTPGSKTAIFMAAAAYIRQNDEAIIIEPSYYAYAQVVKLFGGIPKFVSLDFDPNKGFSLNVEKIEKQITNHTRMIFVNNPHNPTGAVFSRDQLDQLVELARKKNIILVADEIYDNLIYRGSFKSLISYSEWRDNLLYINGFSKTFSMTGWRLAYLVARKELMPRFNDLAVSLYSCATSFVQKAGVIALNGDWTPVKNMAEEFNRRAQVLYTILKNAEGFEPYLPQGAFYMFPRISSILRKTNLTVKEFVNLLLEKAGVLVLPGDAFPDKAGKEFVRFSYATSMESIKEGAERIVEFTKDIFKK</sequence>
<comment type="subunit">
    <text evidence="3">Homodimer.</text>
</comment>
<comment type="cofactor">
    <cofactor evidence="1 7">
        <name>pyridoxal 5'-phosphate</name>
        <dbReference type="ChEBI" id="CHEBI:597326"/>
    </cofactor>
</comment>
<dbReference type="InterPro" id="IPR004839">
    <property type="entry name" value="Aminotransferase_I/II_large"/>
</dbReference>
<evidence type="ECO:0000256" key="3">
    <source>
        <dbReference type="ARBA" id="ARBA00011738"/>
    </source>
</evidence>
<evidence type="ECO:0000256" key="4">
    <source>
        <dbReference type="ARBA" id="ARBA00022576"/>
    </source>
</evidence>
<evidence type="ECO:0000256" key="1">
    <source>
        <dbReference type="ARBA" id="ARBA00001933"/>
    </source>
</evidence>
<dbReference type="Gene3D" id="3.90.1150.10">
    <property type="entry name" value="Aspartate Aminotransferase, domain 1"/>
    <property type="match status" value="1"/>
</dbReference>
<dbReference type="eggNOG" id="arCOG01130">
    <property type="taxonomic scope" value="Archaea"/>
</dbReference>
<evidence type="ECO:0000256" key="5">
    <source>
        <dbReference type="ARBA" id="ARBA00022679"/>
    </source>
</evidence>
<feature type="domain" description="Aminotransferase class I/classII large" evidence="8">
    <location>
        <begin position="40"/>
        <end position="397"/>
    </location>
</feature>
<name>L0ABV5_CALLD</name>
<dbReference type="InterPro" id="IPR015422">
    <property type="entry name" value="PyrdxlP-dep_Trfase_small"/>
</dbReference>
<dbReference type="InterPro" id="IPR015424">
    <property type="entry name" value="PyrdxlP-dep_Trfase"/>
</dbReference>
<reference evidence="10" key="1">
    <citation type="submission" date="2012-03" db="EMBL/GenBank/DDBJ databases">
        <title>Complete genome of Caldisphaera lagunensis DSM 15908.</title>
        <authorList>
            <person name="Lucas S."/>
            <person name="Copeland A."/>
            <person name="Lapidus A."/>
            <person name="Glavina del Rio T."/>
            <person name="Dalin E."/>
            <person name="Tice H."/>
            <person name="Bruce D."/>
            <person name="Goodwin L."/>
            <person name="Pitluck S."/>
            <person name="Peters L."/>
            <person name="Mikhailova N."/>
            <person name="Teshima H."/>
            <person name="Kyrpides N."/>
            <person name="Mavromatis K."/>
            <person name="Ivanova N."/>
            <person name="Brettin T."/>
            <person name="Detter J.C."/>
            <person name="Han C."/>
            <person name="Larimer F."/>
            <person name="Land M."/>
            <person name="Hauser L."/>
            <person name="Markowitz V."/>
            <person name="Cheng J.-F."/>
            <person name="Hugenholtz P."/>
            <person name="Woyke T."/>
            <person name="Wu D."/>
            <person name="Spring S."/>
            <person name="Schroeder M."/>
            <person name="Brambilla E."/>
            <person name="Klenk H.-P."/>
            <person name="Eisen J.A."/>
        </authorList>
    </citation>
    <scope>NUCLEOTIDE SEQUENCE [LARGE SCALE GENOMIC DNA]</scope>
    <source>
        <strain evidence="10">DSM 15908 / JCM 11604 / IC-154</strain>
    </source>
</reference>
<dbReference type="PROSITE" id="PS00105">
    <property type="entry name" value="AA_TRANSFER_CLASS_1"/>
    <property type="match status" value="1"/>
</dbReference>
<dbReference type="CDD" id="cd00609">
    <property type="entry name" value="AAT_like"/>
    <property type="match status" value="1"/>
</dbReference>
<evidence type="ECO:0000259" key="8">
    <source>
        <dbReference type="Pfam" id="PF00155"/>
    </source>
</evidence>
<dbReference type="EC" id="2.6.1.-" evidence="7"/>
<dbReference type="GO" id="GO:0008483">
    <property type="term" value="F:transaminase activity"/>
    <property type="evidence" value="ECO:0007669"/>
    <property type="project" value="UniProtKB-KW"/>
</dbReference>
<keyword evidence="10" id="KW-1185">Reference proteome</keyword>
<keyword evidence="6" id="KW-0663">Pyridoxal phosphate</keyword>
<evidence type="ECO:0000256" key="6">
    <source>
        <dbReference type="ARBA" id="ARBA00022898"/>
    </source>
</evidence>
<dbReference type="SUPFAM" id="SSF53383">
    <property type="entry name" value="PLP-dependent transferases"/>
    <property type="match status" value="1"/>
</dbReference>
<evidence type="ECO:0000313" key="9">
    <source>
        <dbReference type="EMBL" id="AFZ70530.1"/>
    </source>
</evidence>
<organism evidence="9 10">
    <name type="scientific">Caldisphaera lagunensis (strain DSM 15908 / JCM 11604 / ANMR 0165 / IC-154)</name>
    <dbReference type="NCBI Taxonomy" id="1056495"/>
    <lineage>
        <taxon>Archaea</taxon>
        <taxon>Thermoproteota</taxon>
        <taxon>Thermoprotei</taxon>
        <taxon>Acidilobales</taxon>
        <taxon>Caldisphaeraceae</taxon>
        <taxon>Caldisphaera</taxon>
    </lineage>
</organism>
<dbReference type="InterPro" id="IPR004838">
    <property type="entry name" value="NHTrfase_class1_PyrdxlP-BS"/>
</dbReference>